<dbReference type="SUPFAM" id="SSF53271">
    <property type="entry name" value="PRTase-like"/>
    <property type="match status" value="1"/>
</dbReference>
<keyword evidence="2" id="KW-0328">Glycosyltransferase</keyword>
<dbReference type="EMBL" id="JAMPLM010000021">
    <property type="protein sequence ID" value="MEP1060735.1"/>
    <property type="molecule type" value="Genomic_DNA"/>
</dbReference>
<dbReference type="InterPro" id="IPR000836">
    <property type="entry name" value="PRTase_dom"/>
</dbReference>
<dbReference type="Gene3D" id="3.30.1310.20">
    <property type="entry name" value="PRTase-like"/>
    <property type="match status" value="1"/>
</dbReference>
<dbReference type="Gene3D" id="3.40.50.2020">
    <property type="match status" value="1"/>
</dbReference>
<accession>A0ABV0KQV3</accession>
<protein>
    <submittedName>
        <fullName evidence="2">Phosphoribosyltransferase domain-containing protein</fullName>
    </submittedName>
</protein>
<comment type="caution">
    <text evidence="2">The sequence shown here is derived from an EMBL/GenBank/DDBJ whole genome shotgun (WGS) entry which is preliminary data.</text>
</comment>
<proteinExistence type="predicted"/>
<organism evidence="2 3">
    <name type="scientific">Stenomitos frigidus AS-A4</name>
    <dbReference type="NCBI Taxonomy" id="2933935"/>
    <lineage>
        <taxon>Bacteria</taxon>
        <taxon>Bacillati</taxon>
        <taxon>Cyanobacteriota</taxon>
        <taxon>Cyanophyceae</taxon>
        <taxon>Leptolyngbyales</taxon>
        <taxon>Leptolyngbyaceae</taxon>
        <taxon>Stenomitos</taxon>
    </lineage>
</organism>
<feature type="domain" description="Phosphoribosyltransferase" evidence="1">
    <location>
        <begin position="40"/>
        <end position="196"/>
    </location>
</feature>
<name>A0ABV0KQV3_9CYAN</name>
<dbReference type="CDD" id="cd06223">
    <property type="entry name" value="PRTases_typeI"/>
    <property type="match status" value="1"/>
</dbReference>
<gene>
    <name evidence="2" type="ORF">NDI38_20085</name>
</gene>
<keyword evidence="2" id="KW-0808">Transferase</keyword>
<dbReference type="RefSeq" id="WP_190446892.1">
    <property type="nucleotide sequence ID" value="NZ_JAMPLM010000021.1"/>
</dbReference>
<dbReference type="InterPro" id="IPR029057">
    <property type="entry name" value="PRTase-like"/>
</dbReference>
<dbReference type="Pfam" id="PF00156">
    <property type="entry name" value="Pribosyltran"/>
    <property type="match status" value="1"/>
</dbReference>
<dbReference type="GO" id="GO:0016757">
    <property type="term" value="F:glycosyltransferase activity"/>
    <property type="evidence" value="ECO:0007669"/>
    <property type="project" value="UniProtKB-KW"/>
</dbReference>
<evidence type="ECO:0000313" key="2">
    <source>
        <dbReference type="EMBL" id="MEP1060735.1"/>
    </source>
</evidence>
<reference evidence="2 3" key="1">
    <citation type="submission" date="2022-04" db="EMBL/GenBank/DDBJ databases">
        <title>Positive selection, recombination, and allopatry shape intraspecific diversity of widespread and dominant cyanobacteria.</title>
        <authorList>
            <person name="Wei J."/>
            <person name="Shu W."/>
            <person name="Hu C."/>
        </authorList>
    </citation>
    <scope>NUCLEOTIDE SEQUENCE [LARGE SCALE GENOMIC DNA]</scope>
    <source>
        <strain evidence="2 3">AS-A4</strain>
    </source>
</reference>
<keyword evidence="3" id="KW-1185">Reference proteome</keyword>
<evidence type="ECO:0000313" key="3">
    <source>
        <dbReference type="Proteomes" id="UP001476950"/>
    </source>
</evidence>
<sequence length="244" mass="26168">MSLLPFQNASSTLRFADRHEAGEKLAQAVLQQVTQLELTAKFVVYALPKGGLPIAQPIAQRLGCPLDVIVAKKITRPDNPELAIGAVTADGYVVWDSQRHSNAAVSNHSNTLKNQQDTIGALTSAHQDDVALQEAHAHAQAQLEELSPNSPQFSAHGAIALLVDDGIATGMTMAAAIEAVRAQQPAQLWICAPVAPAELMPFLHTYGDRVIILATPHPFYSVSRFYKAFPQVTMAEAAAYLQGT</sequence>
<dbReference type="Proteomes" id="UP001476950">
    <property type="component" value="Unassembled WGS sequence"/>
</dbReference>
<evidence type="ECO:0000259" key="1">
    <source>
        <dbReference type="Pfam" id="PF00156"/>
    </source>
</evidence>